<keyword evidence="2" id="KW-0233">DNA recombination</keyword>
<dbReference type="PANTHER" id="PTHR33050">
    <property type="entry name" value="REVERSE TRANSCRIPTASE DOMAIN-CONTAINING PROTEIN"/>
    <property type="match status" value="1"/>
</dbReference>
<dbReference type="InterPro" id="IPR010998">
    <property type="entry name" value="Integrase_recombinase_N"/>
</dbReference>
<evidence type="ECO:0000256" key="2">
    <source>
        <dbReference type="ARBA" id="ARBA00023172"/>
    </source>
</evidence>
<dbReference type="InterPro" id="IPR011010">
    <property type="entry name" value="DNA_brk_join_enz"/>
</dbReference>
<evidence type="ECO:0000256" key="1">
    <source>
        <dbReference type="ARBA" id="ARBA00023125"/>
    </source>
</evidence>
<dbReference type="GO" id="GO:0006310">
    <property type="term" value="P:DNA recombination"/>
    <property type="evidence" value="ECO:0007669"/>
    <property type="project" value="UniProtKB-KW"/>
</dbReference>
<sequence>MGWLINWGKSKLIPTQSITWLGIQWSTTDSSLSLAPENARNTLNIIRRCAFSRTLSRRQCESLFGSLNFAASALPLGRLKHRRLSREVNSHFPLHPRDLQRPVPASLSRLLKQWLSPGSLRTPVPWTHPTPTVIVATDASDVGWGLQSQLGHQACGGWSEESRLTHINYRELHIVKEWLLKFPTPRGTSIRFDMDNSTAVSCIKRQDREKQRCGPPRLHNGDSGNRYIRRKFSQDSVALMLNALRPTSRKQYQSCWRRFQIFLSSADRPLSQDTVLSFLTWLSSTGNRAPATVISHVSALADPLWFGADIHLEGRALSLLSRGIRATSTPGPRNIPRWSLHKVLASVESLTQTQGEDERLMSSLFLLALASGFRASQLAALTRHPNFTSFGENDNYLTLAPSPTFLAKNERFDRLIAPLRVPALKGDHSHLPLCPVHATRAYIEHTKHLAPTHLFYNSRSHKPLKTRTISKLLCKVIEKAGPGNSPKAHSIRGMAASLAFLRSRSLTRVQELGGWASI</sequence>
<comment type="caution">
    <text evidence="4">The sequence shown here is derived from an EMBL/GenBank/DDBJ whole genome shotgun (WGS) entry which is preliminary data.</text>
</comment>
<dbReference type="AlphaFoldDB" id="A0AAE1Q7U6"/>
<dbReference type="PROSITE" id="PS51898">
    <property type="entry name" value="TYR_RECOMBINASE"/>
    <property type="match status" value="1"/>
</dbReference>
<keyword evidence="1" id="KW-0238">DNA-binding</keyword>
<evidence type="ECO:0000259" key="3">
    <source>
        <dbReference type="PROSITE" id="PS51898"/>
    </source>
</evidence>
<dbReference type="GO" id="GO:0071897">
    <property type="term" value="P:DNA biosynthetic process"/>
    <property type="evidence" value="ECO:0007669"/>
    <property type="project" value="UniProtKB-ARBA"/>
</dbReference>
<dbReference type="EMBL" id="JAWZYT010000605">
    <property type="protein sequence ID" value="KAK4321208.1"/>
    <property type="molecule type" value="Genomic_DNA"/>
</dbReference>
<protein>
    <recommendedName>
        <fullName evidence="3">Tyr recombinase domain-containing protein</fullName>
    </recommendedName>
</protein>
<dbReference type="Proteomes" id="UP001292094">
    <property type="component" value="Unassembled WGS sequence"/>
</dbReference>
<dbReference type="GO" id="GO:0003677">
    <property type="term" value="F:DNA binding"/>
    <property type="evidence" value="ECO:0007669"/>
    <property type="project" value="UniProtKB-KW"/>
</dbReference>
<accession>A0AAE1Q7U6</accession>
<dbReference type="SUPFAM" id="SSF56672">
    <property type="entry name" value="DNA/RNA polymerases"/>
    <property type="match status" value="1"/>
</dbReference>
<dbReference type="InterPro" id="IPR052055">
    <property type="entry name" value="Hepadnavirus_pol/RT"/>
</dbReference>
<evidence type="ECO:0000313" key="4">
    <source>
        <dbReference type="EMBL" id="KAK4321208.1"/>
    </source>
</evidence>
<keyword evidence="5" id="KW-1185">Reference proteome</keyword>
<name>A0AAE1Q7U6_9EUCA</name>
<evidence type="ECO:0000313" key="5">
    <source>
        <dbReference type="Proteomes" id="UP001292094"/>
    </source>
</evidence>
<dbReference type="Gene3D" id="1.10.443.10">
    <property type="entry name" value="Intergrase catalytic core"/>
    <property type="match status" value="1"/>
</dbReference>
<gene>
    <name evidence="4" type="ORF">Pmani_007933</name>
</gene>
<dbReference type="Gene3D" id="1.10.150.130">
    <property type="match status" value="1"/>
</dbReference>
<dbReference type="InterPro" id="IPR043502">
    <property type="entry name" value="DNA/RNA_pol_sf"/>
</dbReference>
<dbReference type="SUPFAM" id="SSF56349">
    <property type="entry name" value="DNA breaking-rejoining enzymes"/>
    <property type="match status" value="1"/>
</dbReference>
<feature type="domain" description="Tyr recombinase" evidence="3">
    <location>
        <begin position="333"/>
        <end position="518"/>
    </location>
</feature>
<reference evidence="4" key="1">
    <citation type="submission" date="2023-11" db="EMBL/GenBank/DDBJ databases">
        <title>Genome assemblies of two species of porcelain crab, Petrolisthes cinctipes and Petrolisthes manimaculis (Anomura: Porcellanidae).</title>
        <authorList>
            <person name="Angst P."/>
        </authorList>
    </citation>
    <scope>NUCLEOTIDE SEQUENCE</scope>
    <source>
        <strain evidence="4">PB745_02</strain>
        <tissue evidence="4">Gill</tissue>
    </source>
</reference>
<organism evidence="4 5">
    <name type="scientific">Petrolisthes manimaculis</name>
    <dbReference type="NCBI Taxonomy" id="1843537"/>
    <lineage>
        <taxon>Eukaryota</taxon>
        <taxon>Metazoa</taxon>
        <taxon>Ecdysozoa</taxon>
        <taxon>Arthropoda</taxon>
        <taxon>Crustacea</taxon>
        <taxon>Multicrustacea</taxon>
        <taxon>Malacostraca</taxon>
        <taxon>Eumalacostraca</taxon>
        <taxon>Eucarida</taxon>
        <taxon>Decapoda</taxon>
        <taxon>Pleocyemata</taxon>
        <taxon>Anomura</taxon>
        <taxon>Galatheoidea</taxon>
        <taxon>Porcellanidae</taxon>
        <taxon>Petrolisthes</taxon>
    </lineage>
</organism>
<dbReference type="GO" id="GO:0015074">
    <property type="term" value="P:DNA integration"/>
    <property type="evidence" value="ECO:0007669"/>
    <property type="project" value="InterPro"/>
</dbReference>
<dbReference type="InterPro" id="IPR002104">
    <property type="entry name" value="Integrase_catalytic"/>
</dbReference>
<dbReference type="PANTHER" id="PTHR33050:SF7">
    <property type="entry name" value="RIBONUCLEASE H"/>
    <property type="match status" value="1"/>
</dbReference>
<dbReference type="InterPro" id="IPR013762">
    <property type="entry name" value="Integrase-like_cat_sf"/>
</dbReference>
<proteinExistence type="predicted"/>